<dbReference type="EMBL" id="PZQS01000006">
    <property type="protein sequence ID" value="PVD28170.1"/>
    <property type="molecule type" value="Genomic_DNA"/>
</dbReference>
<dbReference type="Pfam" id="PF00621">
    <property type="entry name" value="RhoGEF"/>
    <property type="match status" value="1"/>
</dbReference>
<dbReference type="SUPFAM" id="SSF48065">
    <property type="entry name" value="DBL homology domain (DH-domain)"/>
    <property type="match status" value="1"/>
</dbReference>
<dbReference type="InterPro" id="IPR035899">
    <property type="entry name" value="DBL_dom_sf"/>
</dbReference>
<evidence type="ECO:0000259" key="1">
    <source>
        <dbReference type="PROSITE" id="PS50010"/>
    </source>
</evidence>
<comment type="caution">
    <text evidence="2">The sequence shown here is derived from an EMBL/GenBank/DDBJ whole genome shotgun (WGS) entry which is preliminary data.</text>
</comment>
<dbReference type="SUPFAM" id="SSF50729">
    <property type="entry name" value="PH domain-like"/>
    <property type="match status" value="1"/>
</dbReference>
<keyword evidence="3" id="KW-1185">Reference proteome</keyword>
<dbReference type="PROSITE" id="PS50010">
    <property type="entry name" value="DH_2"/>
    <property type="match status" value="1"/>
</dbReference>
<dbReference type="GO" id="GO:0005085">
    <property type="term" value="F:guanyl-nucleotide exchange factor activity"/>
    <property type="evidence" value="ECO:0007669"/>
    <property type="project" value="InterPro"/>
</dbReference>
<dbReference type="PANTHER" id="PTHR46848">
    <property type="entry name" value="REGULATOR OF G-PROTEIN SIGNALING 3"/>
    <property type="match status" value="1"/>
</dbReference>
<dbReference type="STRING" id="400727.A0A2T7P437"/>
<evidence type="ECO:0000313" key="2">
    <source>
        <dbReference type="EMBL" id="PVD28170.1"/>
    </source>
</evidence>
<dbReference type="GO" id="GO:0005634">
    <property type="term" value="C:nucleus"/>
    <property type="evidence" value="ECO:0007669"/>
    <property type="project" value="TreeGrafter"/>
</dbReference>
<evidence type="ECO:0000313" key="3">
    <source>
        <dbReference type="Proteomes" id="UP000245119"/>
    </source>
</evidence>
<sequence length="346" mass="38953">MHAGLQRYSRPLRHCVLSGTQHYAVFQNVEKLVTISEYQVKQMQENSPSVWSLSDDDSQSSGSSHFATSIALIYQSKVQMLCQAHEMYALGLREANRVLSELQHNHDFVRFVKEAALEPGQPSISAFIFRPLQHIRELFVVLQDIFLHTPPQSPDHATLKQVIQVMNNCVTITSMSNARVQSLTSLSSHTKSSSSCGCSGRGGLASSSSDSSSKDSINCGSYIVKKICHWCHHHLCRDYDPLIVFQLSQEDRHIIFQGDVFHWSSGQWAKVMMVLFSNILMLLKPEKGGQLHVVSEPILLRSICSIETSRKHYLASSDHHPLDLMVYLILPSCQKWFVHVDSAMCA</sequence>
<accession>A0A2T7P437</accession>
<dbReference type="GO" id="GO:0005886">
    <property type="term" value="C:plasma membrane"/>
    <property type="evidence" value="ECO:0007669"/>
    <property type="project" value="TreeGrafter"/>
</dbReference>
<dbReference type="PANTHER" id="PTHR46848:SF1">
    <property type="entry name" value="REGULATOR OF G-PROTEIN SIGNALING 3"/>
    <property type="match status" value="1"/>
</dbReference>
<dbReference type="Proteomes" id="UP000245119">
    <property type="component" value="Linkage Group LG6"/>
</dbReference>
<reference evidence="2 3" key="1">
    <citation type="submission" date="2018-04" db="EMBL/GenBank/DDBJ databases">
        <title>The genome of golden apple snail Pomacea canaliculata provides insight into stress tolerance and invasive adaptation.</title>
        <authorList>
            <person name="Liu C."/>
            <person name="Liu B."/>
            <person name="Ren Y."/>
            <person name="Zhang Y."/>
            <person name="Wang H."/>
            <person name="Li S."/>
            <person name="Jiang F."/>
            <person name="Yin L."/>
            <person name="Zhang G."/>
            <person name="Qian W."/>
            <person name="Fan W."/>
        </authorList>
    </citation>
    <scope>NUCLEOTIDE SEQUENCE [LARGE SCALE GENOMIC DNA]</scope>
    <source>
        <strain evidence="2">SZHN2017</strain>
        <tissue evidence="2">Muscle</tissue>
    </source>
</reference>
<dbReference type="InterPro" id="IPR011993">
    <property type="entry name" value="PH-like_dom_sf"/>
</dbReference>
<dbReference type="AlphaFoldDB" id="A0A2T7P437"/>
<protein>
    <recommendedName>
        <fullName evidence="1">DH domain-containing protein</fullName>
    </recommendedName>
</protein>
<organism evidence="2 3">
    <name type="scientific">Pomacea canaliculata</name>
    <name type="common">Golden apple snail</name>
    <dbReference type="NCBI Taxonomy" id="400727"/>
    <lineage>
        <taxon>Eukaryota</taxon>
        <taxon>Metazoa</taxon>
        <taxon>Spiralia</taxon>
        <taxon>Lophotrochozoa</taxon>
        <taxon>Mollusca</taxon>
        <taxon>Gastropoda</taxon>
        <taxon>Caenogastropoda</taxon>
        <taxon>Architaenioglossa</taxon>
        <taxon>Ampullarioidea</taxon>
        <taxon>Ampullariidae</taxon>
        <taxon>Pomacea</taxon>
    </lineage>
</organism>
<name>A0A2T7P437_POMCA</name>
<dbReference type="InterPro" id="IPR000219">
    <property type="entry name" value="DH_dom"/>
</dbReference>
<dbReference type="Gene3D" id="1.20.900.10">
    <property type="entry name" value="Dbl homology (DH) domain"/>
    <property type="match status" value="1"/>
</dbReference>
<feature type="domain" description="DH" evidence="1">
    <location>
        <begin position="1"/>
        <end position="176"/>
    </location>
</feature>
<gene>
    <name evidence="2" type="ORF">C0Q70_10755</name>
</gene>
<dbReference type="Gene3D" id="2.30.29.30">
    <property type="entry name" value="Pleckstrin-homology domain (PH domain)/Phosphotyrosine-binding domain (PTB)"/>
    <property type="match status" value="1"/>
</dbReference>
<proteinExistence type="predicted"/>
<dbReference type="OrthoDB" id="2272012at2759"/>